<dbReference type="OrthoDB" id="1750575at2759"/>
<reference evidence="2 3" key="1">
    <citation type="journal article" date="2021" name="Plant Biotechnol. J.">
        <title>Multi-omics assisted identification of the key and species-specific regulatory components of drought-tolerant mechanisms in Gossypium stocksii.</title>
        <authorList>
            <person name="Yu D."/>
            <person name="Ke L."/>
            <person name="Zhang D."/>
            <person name="Wu Y."/>
            <person name="Sun Y."/>
            <person name="Mei J."/>
            <person name="Sun J."/>
            <person name="Sun Y."/>
        </authorList>
    </citation>
    <scope>NUCLEOTIDE SEQUENCE [LARGE SCALE GENOMIC DNA]</scope>
    <source>
        <strain evidence="3">cv. E1</strain>
        <tissue evidence="2">Leaf</tissue>
    </source>
</reference>
<evidence type="ECO:0000313" key="3">
    <source>
        <dbReference type="Proteomes" id="UP000828251"/>
    </source>
</evidence>
<dbReference type="EMBL" id="JAIQCV010000012">
    <property type="protein sequence ID" value="KAH1039522.1"/>
    <property type="molecule type" value="Genomic_DNA"/>
</dbReference>
<comment type="caution">
    <text evidence="2">The sequence shown here is derived from an EMBL/GenBank/DDBJ whole genome shotgun (WGS) entry which is preliminary data.</text>
</comment>
<evidence type="ECO:0000256" key="1">
    <source>
        <dbReference type="SAM" id="MobiDB-lite"/>
    </source>
</evidence>
<sequence>MVNTAFTGDKRSINQTKEESSTVEATTESTMTQGTEASHLSFQLTSHKQNAKDVWDVVKDTYSNLENASQIFELKIKLWKARQGEKEVTFYYNEMMSL</sequence>
<feature type="region of interest" description="Disordered" evidence="1">
    <location>
        <begin position="1"/>
        <end position="38"/>
    </location>
</feature>
<name>A0A9D3ZJ40_9ROSI</name>
<feature type="compositionally biased region" description="Basic and acidic residues" evidence="1">
    <location>
        <begin position="8"/>
        <end position="20"/>
    </location>
</feature>
<evidence type="ECO:0000313" key="2">
    <source>
        <dbReference type="EMBL" id="KAH1039522.1"/>
    </source>
</evidence>
<evidence type="ECO:0008006" key="4">
    <source>
        <dbReference type="Google" id="ProtNLM"/>
    </source>
</evidence>
<gene>
    <name evidence="2" type="ORF">J1N35_041265</name>
</gene>
<dbReference type="Proteomes" id="UP000828251">
    <property type="component" value="Unassembled WGS sequence"/>
</dbReference>
<accession>A0A9D3ZJ40</accession>
<protein>
    <recommendedName>
        <fullName evidence="4">Retrotransposon gag domain-containing protein</fullName>
    </recommendedName>
</protein>
<keyword evidence="3" id="KW-1185">Reference proteome</keyword>
<dbReference type="AlphaFoldDB" id="A0A9D3ZJ40"/>
<feature type="compositionally biased region" description="Low complexity" evidence="1">
    <location>
        <begin position="22"/>
        <end position="32"/>
    </location>
</feature>
<organism evidence="2 3">
    <name type="scientific">Gossypium stocksii</name>
    <dbReference type="NCBI Taxonomy" id="47602"/>
    <lineage>
        <taxon>Eukaryota</taxon>
        <taxon>Viridiplantae</taxon>
        <taxon>Streptophyta</taxon>
        <taxon>Embryophyta</taxon>
        <taxon>Tracheophyta</taxon>
        <taxon>Spermatophyta</taxon>
        <taxon>Magnoliopsida</taxon>
        <taxon>eudicotyledons</taxon>
        <taxon>Gunneridae</taxon>
        <taxon>Pentapetalae</taxon>
        <taxon>rosids</taxon>
        <taxon>malvids</taxon>
        <taxon>Malvales</taxon>
        <taxon>Malvaceae</taxon>
        <taxon>Malvoideae</taxon>
        <taxon>Gossypium</taxon>
    </lineage>
</organism>
<proteinExistence type="predicted"/>